<dbReference type="EMBL" id="JANDWN010000058">
    <property type="protein sequence ID" value="MCP9601095.1"/>
    <property type="molecule type" value="Genomic_DNA"/>
</dbReference>
<evidence type="ECO:0000259" key="1">
    <source>
        <dbReference type="Pfam" id="PF12728"/>
    </source>
</evidence>
<sequence length="112" mass="12684">MNMNQLLTHESKSIDTAMQSLKKANNWLSSFIESYSPPLDGERYLTDKELSELLKLSRRTLQEYRKQGILPYIILCGKTLYPESEIQALLTGNYRKPIIDGTVSQGEGTASL</sequence>
<dbReference type="PANTHER" id="PTHR34585:SF22">
    <property type="entry name" value="HELIX-TURN-HELIX DOMAIN-CONTAINING PROTEIN"/>
    <property type="match status" value="1"/>
</dbReference>
<feature type="domain" description="Helix-turn-helix" evidence="1">
    <location>
        <begin position="44"/>
        <end position="93"/>
    </location>
</feature>
<evidence type="ECO:0000313" key="3">
    <source>
        <dbReference type="Proteomes" id="UP001204486"/>
    </source>
</evidence>
<organism evidence="2 3">
    <name type="scientific">Segatella copri</name>
    <dbReference type="NCBI Taxonomy" id="165179"/>
    <lineage>
        <taxon>Bacteria</taxon>
        <taxon>Pseudomonadati</taxon>
        <taxon>Bacteroidota</taxon>
        <taxon>Bacteroidia</taxon>
        <taxon>Bacteroidales</taxon>
        <taxon>Prevotellaceae</taxon>
        <taxon>Segatella</taxon>
    </lineage>
</organism>
<dbReference type="InterPro" id="IPR041657">
    <property type="entry name" value="HTH_17"/>
</dbReference>
<protein>
    <submittedName>
        <fullName evidence="2">Helix-turn-helix domain-containing protein</fullName>
    </submittedName>
</protein>
<dbReference type="Pfam" id="PF12728">
    <property type="entry name" value="HTH_17"/>
    <property type="match status" value="1"/>
</dbReference>
<name>A0AAW5ITT6_9BACT</name>
<gene>
    <name evidence="2" type="ORF">NNC55_14290</name>
</gene>
<dbReference type="InterPro" id="IPR009061">
    <property type="entry name" value="DNA-bd_dom_put_sf"/>
</dbReference>
<dbReference type="Proteomes" id="UP001204486">
    <property type="component" value="Unassembled WGS sequence"/>
</dbReference>
<evidence type="ECO:0000313" key="2">
    <source>
        <dbReference type="EMBL" id="MCP9601095.1"/>
    </source>
</evidence>
<proteinExistence type="predicted"/>
<dbReference type="PANTHER" id="PTHR34585">
    <property type="match status" value="1"/>
</dbReference>
<dbReference type="RefSeq" id="WP_254974892.1">
    <property type="nucleotide sequence ID" value="NZ_JANDWK010000054.1"/>
</dbReference>
<comment type="caution">
    <text evidence="2">The sequence shown here is derived from an EMBL/GenBank/DDBJ whole genome shotgun (WGS) entry which is preliminary data.</text>
</comment>
<dbReference type="AlphaFoldDB" id="A0AAW5ITT6"/>
<reference evidence="2" key="1">
    <citation type="submission" date="2022-07" db="EMBL/GenBank/DDBJ databases">
        <title>Prevotella copri.</title>
        <authorList>
            <person name="Yang C."/>
        </authorList>
    </citation>
    <scope>NUCLEOTIDE SEQUENCE</scope>
    <source>
        <strain evidence="2">HF1476</strain>
    </source>
</reference>
<dbReference type="SUPFAM" id="SSF46955">
    <property type="entry name" value="Putative DNA-binding domain"/>
    <property type="match status" value="1"/>
</dbReference>
<accession>A0AAW5ITT6</accession>